<feature type="region of interest" description="Disordered" evidence="2">
    <location>
        <begin position="208"/>
        <end position="320"/>
    </location>
</feature>
<evidence type="ECO:0000259" key="3">
    <source>
        <dbReference type="Pfam" id="PF25874"/>
    </source>
</evidence>
<feature type="region of interest" description="Disordered" evidence="2">
    <location>
        <begin position="428"/>
        <end position="447"/>
    </location>
</feature>
<reference evidence="5" key="2">
    <citation type="submission" date="2019-10" db="EMBL/GenBank/DDBJ databases">
        <title>A de novo genome assembly of a pear dwarfing rootstock.</title>
        <authorList>
            <person name="Wang F."/>
            <person name="Wang J."/>
            <person name="Li S."/>
            <person name="Zhang Y."/>
            <person name="Fang M."/>
            <person name="Ma L."/>
            <person name="Zhao Y."/>
            <person name="Jiang S."/>
        </authorList>
    </citation>
    <scope>NUCLEOTIDE SEQUENCE [LARGE SCALE GENOMIC DNA]</scope>
</reference>
<organism evidence="4 5">
    <name type="scientific">Pyrus ussuriensis x Pyrus communis</name>
    <dbReference type="NCBI Taxonomy" id="2448454"/>
    <lineage>
        <taxon>Eukaryota</taxon>
        <taxon>Viridiplantae</taxon>
        <taxon>Streptophyta</taxon>
        <taxon>Embryophyta</taxon>
        <taxon>Tracheophyta</taxon>
        <taxon>Spermatophyta</taxon>
        <taxon>Magnoliopsida</taxon>
        <taxon>eudicotyledons</taxon>
        <taxon>Gunneridae</taxon>
        <taxon>Pentapetalae</taxon>
        <taxon>rosids</taxon>
        <taxon>fabids</taxon>
        <taxon>Rosales</taxon>
        <taxon>Rosaceae</taxon>
        <taxon>Amygdaloideae</taxon>
        <taxon>Maleae</taxon>
        <taxon>Pyrus</taxon>
    </lineage>
</organism>
<feature type="compositionally biased region" description="Basic and acidic residues" evidence="2">
    <location>
        <begin position="763"/>
        <end position="773"/>
    </location>
</feature>
<dbReference type="AlphaFoldDB" id="A0A5N5F8Z7"/>
<accession>A0A5N5F8Z7</accession>
<reference evidence="4 5" key="1">
    <citation type="submission" date="2019-09" db="EMBL/GenBank/DDBJ databases">
        <authorList>
            <person name="Ou C."/>
        </authorList>
    </citation>
    <scope>NUCLEOTIDE SEQUENCE [LARGE SCALE GENOMIC DNA]</scope>
    <source>
        <strain evidence="4">S2</strain>
        <tissue evidence="4">Leaf</tissue>
    </source>
</reference>
<protein>
    <submittedName>
        <fullName evidence="4">Protein DYAD-like</fullName>
    </submittedName>
</protein>
<evidence type="ECO:0000256" key="1">
    <source>
        <dbReference type="SAM" id="Coils"/>
    </source>
</evidence>
<keyword evidence="5" id="KW-1185">Reference proteome</keyword>
<evidence type="ECO:0000313" key="5">
    <source>
        <dbReference type="Proteomes" id="UP000327157"/>
    </source>
</evidence>
<evidence type="ECO:0000256" key="2">
    <source>
        <dbReference type="SAM" id="MobiDB-lite"/>
    </source>
</evidence>
<dbReference type="InterPro" id="IPR044221">
    <property type="entry name" value="DYAD/AMEIOTIC1"/>
</dbReference>
<feature type="domain" description="PTC1-like winged helix-turn-helix" evidence="3">
    <location>
        <begin position="331"/>
        <end position="413"/>
    </location>
</feature>
<dbReference type="OrthoDB" id="1163830at2759"/>
<feature type="region of interest" description="Disordered" evidence="2">
    <location>
        <begin position="756"/>
        <end position="779"/>
    </location>
</feature>
<feature type="compositionally biased region" description="Basic residues" evidence="2">
    <location>
        <begin position="280"/>
        <end position="303"/>
    </location>
</feature>
<dbReference type="GO" id="GO:0007131">
    <property type="term" value="P:reciprocal meiotic recombination"/>
    <property type="evidence" value="ECO:0007669"/>
    <property type="project" value="InterPro"/>
</dbReference>
<dbReference type="GO" id="GO:0051177">
    <property type="term" value="P:meiotic sister chromatid cohesion"/>
    <property type="evidence" value="ECO:0007669"/>
    <property type="project" value="InterPro"/>
</dbReference>
<feature type="compositionally biased region" description="Low complexity" evidence="2">
    <location>
        <begin position="644"/>
        <end position="656"/>
    </location>
</feature>
<dbReference type="Pfam" id="PF25874">
    <property type="entry name" value="WHD_plant_repro"/>
    <property type="match status" value="1"/>
</dbReference>
<proteinExistence type="predicted"/>
<keyword evidence="1" id="KW-0175">Coiled coil</keyword>
<name>A0A5N5F8Z7_9ROSA</name>
<reference evidence="4 5" key="3">
    <citation type="submission" date="2019-11" db="EMBL/GenBank/DDBJ databases">
        <title>A de novo genome assembly of a pear dwarfing rootstock.</title>
        <authorList>
            <person name="Wang F."/>
            <person name="Wang J."/>
            <person name="Li S."/>
            <person name="Zhang Y."/>
            <person name="Fang M."/>
            <person name="Ma L."/>
            <person name="Zhao Y."/>
            <person name="Jiang S."/>
        </authorList>
    </citation>
    <scope>NUCLEOTIDE SEQUENCE [LARGE SCALE GENOMIC DNA]</scope>
    <source>
        <strain evidence="4">S2</strain>
        <tissue evidence="4">Leaf</tissue>
    </source>
</reference>
<feature type="region of interest" description="Disordered" evidence="2">
    <location>
        <begin position="640"/>
        <end position="664"/>
    </location>
</feature>
<dbReference type="PANTHER" id="PTHR46740">
    <property type="entry name" value="PROTEIN DYAD"/>
    <property type="match status" value="1"/>
</dbReference>
<evidence type="ECO:0000313" key="4">
    <source>
        <dbReference type="EMBL" id="KAB2598491.1"/>
    </source>
</evidence>
<comment type="caution">
    <text evidence="4">The sequence shown here is derived from an EMBL/GenBank/DDBJ whole genome shotgun (WGS) entry which is preliminary data.</text>
</comment>
<dbReference type="Proteomes" id="UP000327157">
    <property type="component" value="Chromosome 1"/>
</dbReference>
<feature type="compositionally biased region" description="Acidic residues" evidence="2">
    <location>
        <begin position="249"/>
        <end position="268"/>
    </location>
</feature>
<dbReference type="InterPro" id="IPR059080">
    <property type="entry name" value="WHD_PTC1"/>
</dbReference>
<dbReference type="PANTHER" id="PTHR46740:SF2">
    <property type="entry name" value="PROTEIN DYAD"/>
    <property type="match status" value="1"/>
</dbReference>
<feature type="compositionally biased region" description="Basic and acidic residues" evidence="2">
    <location>
        <begin position="219"/>
        <end position="231"/>
    </location>
</feature>
<gene>
    <name evidence="4" type="ORF">D8674_001411</name>
</gene>
<sequence>MSKYVEKKQVQKKPECKSTFLATHALLSSASASPSSSPVSSLDTIEHIKVGCFYQMDQSKLHGRTVPEQLRAVRIVMVSAKGAFKVAVRFPSLHSLHAHISAKGYPKPDAKQIPALNEKYVMSPEMASEVLYRRIPPQEMVDRSNIWSFWAVQPPLKSHPRSTLSSPAVSGGGGAITSSVVPKKGPCWSELTFAGMVKWGKRRQIRYLRRHESSPSSGSDDKETEKGKEVMELEEDSDDGFTEKVVTVIDEDDDIEEEEEEGEEIEEEAAPHVLPWKMNLRSRKRKRPDNKRKIKSPTQKRSKPPNQNNHIVAVPDRSSRKLAKVKHTVARWSAGRYKLAEENMLKVMKEKGAAIGNPIRRPALRAEARRLIGDTGLLDHLLKHMAGKVAPGGTERFRRRHNADGAMEYWLESADLVHIRKEAGVQDPYWTPPPGWKPGDSPTQDPTCAREIKKLREEIDKIGREMKESKQQGNAGLAMVTASNSNLTGVDLDRDGSLIQIKEACAELEKKIAKMDEERMEFVTKKEEQMMEVTQSLSGIKEKIRMFESGKEDAVTISGAPPPSEAKPAGEKKEEDKLSGGDKAAAAAECKAAKIERLRSGFRICKPQGTFLWPDMGSPTNIPSPSSQILAPPHDLFVVPTPPSSSSSAPRPLISPTTPPVKPVAERRPVTTTTLCNVTTIPSSTPIVAPPPVLAPETQSSTTVTISKTLLINLNELPATTAPNPNPNPQTSCEAITTLTTYHRRHHHHLPRMVKEEEQEVDETARNGDDQQRRCASPASTWNGEKWWMAVVTPSTSMEEFYECTTPLNIRNHESSLLAVASRHESSANYYDELSFHSCWEICKYWVLFEDPPQHRATPTSMFGIASSTAHMDEDGSPTIQQIREENS</sequence>
<feature type="compositionally biased region" description="Basic and acidic residues" evidence="2">
    <location>
        <begin position="568"/>
        <end position="580"/>
    </location>
</feature>
<feature type="coiled-coil region" evidence="1">
    <location>
        <begin position="498"/>
        <end position="525"/>
    </location>
</feature>
<dbReference type="EMBL" id="SMOL01000768">
    <property type="protein sequence ID" value="KAB2598491.1"/>
    <property type="molecule type" value="Genomic_DNA"/>
</dbReference>
<feature type="region of interest" description="Disordered" evidence="2">
    <location>
        <begin position="551"/>
        <end position="580"/>
    </location>
</feature>